<evidence type="ECO:0008006" key="3">
    <source>
        <dbReference type="Google" id="ProtNLM"/>
    </source>
</evidence>
<dbReference type="EMBL" id="JAAFYZ010000002">
    <property type="protein sequence ID" value="MBS2545388.1"/>
    <property type="molecule type" value="Genomic_DNA"/>
</dbReference>
<organism evidence="1 2">
    <name type="scientific">Catenulispora pinistramenti</name>
    <dbReference type="NCBI Taxonomy" id="2705254"/>
    <lineage>
        <taxon>Bacteria</taxon>
        <taxon>Bacillati</taxon>
        <taxon>Actinomycetota</taxon>
        <taxon>Actinomycetes</taxon>
        <taxon>Catenulisporales</taxon>
        <taxon>Catenulisporaceae</taxon>
        <taxon>Catenulispora</taxon>
    </lineage>
</organism>
<dbReference type="Proteomes" id="UP000730482">
    <property type="component" value="Unassembled WGS sequence"/>
</dbReference>
<evidence type="ECO:0000313" key="1">
    <source>
        <dbReference type="EMBL" id="MBS2545388.1"/>
    </source>
</evidence>
<evidence type="ECO:0000313" key="2">
    <source>
        <dbReference type="Proteomes" id="UP000730482"/>
    </source>
</evidence>
<comment type="caution">
    <text evidence="1">The sequence shown here is derived from an EMBL/GenBank/DDBJ whole genome shotgun (WGS) entry which is preliminary data.</text>
</comment>
<accession>A0ABS5KGI2</accession>
<protein>
    <recommendedName>
        <fullName evidence="3">Lipoprotein</fullName>
    </recommendedName>
</protein>
<dbReference type="RefSeq" id="WP_212007054.1">
    <property type="nucleotide sequence ID" value="NZ_JAAFYZ010000002.1"/>
</dbReference>
<proteinExistence type="predicted"/>
<name>A0ABS5KGI2_9ACTN</name>
<keyword evidence="2" id="KW-1185">Reference proteome</keyword>
<gene>
    <name evidence="1" type="ORF">KGQ19_00750</name>
</gene>
<reference evidence="1 2" key="1">
    <citation type="submission" date="2020-02" db="EMBL/GenBank/DDBJ databases">
        <title>Acidophilic actinobacteria isolated from forest soil.</title>
        <authorList>
            <person name="Golinska P."/>
        </authorList>
    </citation>
    <scope>NUCLEOTIDE SEQUENCE [LARGE SCALE GENOMIC DNA]</scope>
    <source>
        <strain evidence="1 2">NL8</strain>
    </source>
</reference>
<sequence>MAAGLLSVGLLAGCGSAKSHGGEPSVPVAPVATGSALDSTLGPINLTGTGNDSNWGDQASDQVTVKNYLLSATVRLQAPRSSGDHQAGFEISDPTTQIQLGTPRPDEFRIAVTTDGAVDLSLITYTDSNYPTVSDIMRSNITAFKPDTDCHLQAEVDMRGSSAHFTIWVNGEKLIDTATSHAPFGASKILLALDSGDLSPMPGGAAVMTDYSVAPITS</sequence>